<evidence type="ECO:0000256" key="2">
    <source>
        <dbReference type="ARBA" id="ARBA00022516"/>
    </source>
</evidence>
<keyword evidence="6" id="KW-0443">Lipid metabolism</keyword>
<dbReference type="GO" id="GO:0008780">
    <property type="term" value="F:acyl-[acyl-carrier-protein]-UDP-N-acetylglucosamine O-acyltransferase activity"/>
    <property type="evidence" value="ECO:0007669"/>
    <property type="project" value="InterPro"/>
</dbReference>
<dbReference type="InterPro" id="IPR001451">
    <property type="entry name" value="Hexapep"/>
</dbReference>
<dbReference type="Pfam" id="PF25087">
    <property type="entry name" value="GMPPB_C"/>
    <property type="match status" value="1"/>
</dbReference>
<accession>A6DJV9</accession>
<dbReference type="NCBIfam" id="TIGR01852">
    <property type="entry name" value="lipid_A_lpxA"/>
    <property type="match status" value="1"/>
</dbReference>
<dbReference type="PANTHER" id="PTHR43480:SF1">
    <property type="entry name" value="ACYL-[ACYL-CARRIER-PROTEIN]--UDP-N-ACETYLGLUCOSAMINE O-ACYLTRANSFERASE, MITOCHONDRIAL-RELATED"/>
    <property type="match status" value="1"/>
</dbReference>
<dbReference type="PROSITE" id="PS00101">
    <property type="entry name" value="HEXAPEP_TRANSFERASES"/>
    <property type="match status" value="1"/>
</dbReference>
<protein>
    <submittedName>
        <fullName evidence="10">Acyl-(Acyl-carrier-protein)--UDP-N-acetylglucosamine O-acyltransferase</fullName>
    </submittedName>
</protein>
<comment type="caution">
    <text evidence="10">The sequence shown here is derived from an EMBL/GenBank/DDBJ whole genome shotgun (WGS) entry which is preliminary data.</text>
</comment>
<dbReference type="Pfam" id="PF00132">
    <property type="entry name" value="Hexapep"/>
    <property type="match status" value="1"/>
</dbReference>
<proteinExistence type="predicted"/>
<evidence type="ECO:0000259" key="9">
    <source>
        <dbReference type="Pfam" id="PF25087"/>
    </source>
</evidence>
<dbReference type="InterPro" id="IPR011004">
    <property type="entry name" value="Trimer_LpxA-like_sf"/>
</dbReference>
<dbReference type="eggNOG" id="COG1043">
    <property type="taxonomic scope" value="Bacteria"/>
</dbReference>
<dbReference type="Gene3D" id="2.160.10.10">
    <property type="entry name" value="Hexapeptide repeat proteins"/>
    <property type="match status" value="1"/>
</dbReference>
<evidence type="ECO:0000313" key="10">
    <source>
        <dbReference type="EMBL" id="EDM28183.1"/>
    </source>
</evidence>
<dbReference type="Gene3D" id="1.20.1180.10">
    <property type="entry name" value="Udp N-acetylglucosamine O-acyltransferase, C-terminal domain"/>
    <property type="match status" value="1"/>
</dbReference>
<dbReference type="OrthoDB" id="9807278at2"/>
<evidence type="ECO:0000256" key="4">
    <source>
        <dbReference type="ARBA" id="ARBA00022679"/>
    </source>
</evidence>
<evidence type="ECO:0000256" key="1">
    <source>
        <dbReference type="ARBA" id="ARBA00022490"/>
    </source>
</evidence>
<dbReference type="PANTHER" id="PTHR43480">
    <property type="entry name" value="ACYL-[ACYL-CARRIER-PROTEIN]--UDP-N-ACETYLGLUCOSAMINE O-ACYLTRANSFERASE"/>
    <property type="match status" value="1"/>
</dbReference>
<dbReference type="SUPFAM" id="SSF51161">
    <property type="entry name" value="Trimeric LpxA-like enzymes"/>
    <property type="match status" value="1"/>
</dbReference>
<keyword evidence="3" id="KW-0441">Lipid A biosynthesis</keyword>
<dbReference type="EMBL" id="ABCK01000006">
    <property type="protein sequence ID" value="EDM28183.1"/>
    <property type="molecule type" value="Genomic_DNA"/>
</dbReference>
<dbReference type="RefSeq" id="WP_007278175.1">
    <property type="nucleotide sequence ID" value="NZ_ABCK01000006.1"/>
</dbReference>
<dbReference type="GO" id="GO:0009245">
    <property type="term" value="P:lipid A biosynthetic process"/>
    <property type="evidence" value="ECO:0007669"/>
    <property type="project" value="UniProtKB-KW"/>
</dbReference>
<dbReference type="CDD" id="cd03351">
    <property type="entry name" value="LbH_UDP-GlcNAc_AT"/>
    <property type="match status" value="1"/>
</dbReference>
<reference evidence="10 11" key="1">
    <citation type="journal article" date="2010" name="J. Bacteriol.">
        <title>Genome sequence of Lentisphaera araneosa HTCC2155T, the type species of the order Lentisphaerales in the phylum Lentisphaerae.</title>
        <authorList>
            <person name="Thrash J.C."/>
            <person name="Cho J.C."/>
            <person name="Vergin K.L."/>
            <person name="Morris R.M."/>
            <person name="Giovannoni S.J."/>
        </authorList>
    </citation>
    <scope>NUCLEOTIDE SEQUENCE [LARGE SCALE GENOMIC DNA]</scope>
    <source>
        <strain evidence="10 11">HTCC2155</strain>
    </source>
</reference>
<dbReference type="NCBIfam" id="NF003657">
    <property type="entry name" value="PRK05289.1"/>
    <property type="match status" value="1"/>
</dbReference>
<evidence type="ECO:0000313" key="11">
    <source>
        <dbReference type="Proteomes" id="UP000004947"/>
    </source>
</evidence>
<dbReference type="GO" id="GO:0016020">
    <property type="term" value="C:membrane"/>
    <property type="evidence" value="ECO:0007669"/>
    <property type="project" value="GOC"/>
</dbReference>
<evidence type="ECO:0000256" key="3">
    <source>
        <dbReference type="ARBA" id="ARBA00022556"/>
    </source>
</evidence>
<dbReference type="InterPro" id="IPR018357">
    <property type="entry name" value="Hexapep_transf_CS"/>
</dbReference>
<evidence type="ECO:0000259" key="8">
    <source>
        <dbReference type="Pfam" id="PF13720"/>
    </source>
</evidence>
<dbReference type="InterPro" id="IPR010137">
    <property type="entry name" value="Lipid_A_LpxA"/>
</dbReference>
<sequence length="261" mass="28126">MASNIHPQAFVHPNAKVGDNCEIGPFCTISEHAEIGDNCYLQSHVVIDGRTKIGDNCKIYAFASIGSQSQDLKFKEGNITYTEVGSNTIIREYVTIHSGTDDGTITKVGSNCALLALSHVGHNTIVGDHVVLSHNATLAGHVTVSDHANIGGLSAVHQFCNVGKNAMIAGMARVIQDVLPYTICEGAPGSCRIVNKIGMDRAGYSKDEIRNANEAFKILFKRGNTLEQAITLLKEEFSDSPVIDNIVNFCEKSERGLARPK</sequence>
<evidence type="ECO:0000256" key="5">
    <source>
        <dbReference type="ARBA" id="ARBA00022737"/>
    </source>
</evidence>
<keyword evidence="11" id="KW-1185">Reference proteome</keyword>
<name>A6DJV9_9BACT</name>
<dbReference type="InterPro" id="IPR037157">
    <property type="entry name" value="Acetyltransf_C_sf"/>
</dbReference>
<organism evidence="10 11">
    <name type="scientific">Lentisphaera araneosa HTCC2155</name>
    <dbReference type="NCBI Taxonomy" id="313628"/>
    <lineage>
        <taxon>Bacteria</taxon>
        <taxon>Pseudomonadati</taxon>
        <taxon>Lentisphaerota</taxon>
        <taxon>Lentisphaeria</taxon>
        <taxon>Lentisphaerales</taxon>
        <taxon>Lentisphaeraceae</taxon>
        <taxon>Lentisphaera</taxon>
    </lineage>
</organism>
<dbReference type="Pfam" id="PF13720">
    <property type="entry name" value="Acetyltransf_11"/>
    <property type="match status" value="1"/>
</dbReference>
<feature type="domain" description="Mannose-1-phosphate guanyltransferase C-terminal" evidence="9">
    <location>
        <begin position="6"/>
        <end position="69"/>
    </location>
</feature>
<keyword evidence="2" id="KW-0444">Lipid biosynthesis</keyword>
<dbReference type="InterPro" id="IPR056729">
    <property type="entry name" value="GMPPB_C"/>
</dbReference>
<evidence type="ECO:0000256" key="6">
    <source>
        <dbReference type="ARBA" id="ARBA00023098"/>
    </source>
</evidence>
<keyword evidence="7 10" id="KW-0012">Acyltransferase</keyword>
<dbReference type="AlphaFoldDB" id="A6DJV9"/>
<keyword evidence="4 10" id="KW-0808">Transferase</keyword>
<gene>
    <name evidence="10" type="ORF">LNTAR_12541</name>
</gene>
<keyword evidence="1" id="KW-0963">Cytoplasm</keyword>
<dbReference type="PIRSF" id="PIRSF000456">
    <property type="entry name" value="UDP-GlcNAc_acltr"/>
    <property type="match status" value="1"/>
</dbReference>
<evidence type="ECO:0000256" key="7">
    <source>
        <dbReference type="ARBA" id="ARBA00023315"/>
    </source>
</evidence>
<dbReference type="InterPro" id="IPR029098">
    <property type="entry name" value="Acetyltransf_C"/>
</dbReference>
<dbReference type="STRING" id="313628.LNTAR_12541"/>
<dbReference type="Proteomes" id="UP000004947">
    <property type="component" value="Unassembled WGS sequence"/>
</dbReference>
<feature type="domain" description="UDP N-acetylglucosamine O-acyltransferase C-terminal" evidence="8">
    <location>
        <begin position="177"/>
        <end position="257"/>
    </location>
</feature>
<keyword evidence="5" id="KW-0677">Repeat</keyword>